<dbReference type="AlphaFoldDB" id="A0A8C2PQL9"/>
<dbReference type="InterPro" id="IPR050230">
    <property type="entry name" value="CALM/Myosin/TropC-like"/>
</dbReference>
<evidence type="ECO:0000256" key="1">
    <source>
        <dbReference type="ARBA" id="ARBA00022737"/>
    </source>
</evidence>
<protein>
    <recommendedName>
        <fullName evidence="5">EF-hand domain-containing protein</fullName>
    </recommendedName>
</protein>
<dbReference type="Proteomes" id="UP000694701">
    <property type="component" value="Unplaced"/>
</dbReference>
<evidence type="ECO:0000313" key="7">
    <source>
        <dbReference type="Proteomes" id="UP000694701"/>
    </source>
</evidence>
<dbReference type="InterPro" id="IPR011992">
    <property type="entry name" value="EF-hand-dom_pair"/>
</dbReference>
<dbReference type="Ensembl" id="ENSCCRT00020083421.1">
    <property type="protein sequence ID" value="ENSCCRP00020076087.1"/>
    <property type="gene ID" value="ENSCCRG00020035395.1"/>
</dbReference>
<keyword evidence="1" id="KW-0677">Repeat</keyword>
<dbReference type="GO" id="GO:0016460">
    <property type="term" value="C:myosin II complex"/>
    <property type="evidence" value="ECO:0007669"/>
    <property type="project" value="TreeGrafter"/>
</dbReference>
<dbReference type="PANTHER" id="PTHR23048">
    <property type="entry name" value="MYOSIN LIGHT CHAIN 1, 3"/>
    <property type="match status" value="1"/>
</dbReference>
<evidence type="ECO:0000256" key="3">
    <source>
        <dbReference type="ARBA" id="ARBA00023175"/>
    </source>
</evidence>
<dbReference type="PANTHER" id="PTHR23048:SF3">
    <property type="entry name" value="MYOSIN LIGHT CHAIN 1_3, SKELETAL MUSCLE ISOFORM"/>
    <property type="match status" value="1"/>
</dbReference>
<evidence type="ECO:0000256" key="4">
    <source>
        <dbReference type="ARBA" id="ARBA00023179"/>
    </source>
</evidence>
<dbReference type="GO" id="GO:0043292">
    <property type="term" value="C:contractile muscle fiber"/>
    <property type="evidence" value="ECO:0007669"/>
    <property type="project" value="TreeGrafter"/>
</dbReference>
<accession>A0A8C2PQL9</accession>
<dbReference type="GO" id="GO:0005509">
    <property type="term" value="F:calcium ion binding"/>
    <property type="evidence" value="ECO:0007669"/>
    <property type="project" value="InterPro"/>
</dbReference>
<name>A0A8C2PQL9_CYPCA</name>
<organism evidence="6 7">
    <name type="scientific">Cyprinus carpio</name>
    <name type="common">Common carp</name>
    <dbReference type="NCBI Taxonomy" id="7962"/>
    <lineage>
        <taxon>Eukaryota</taxon>
        <taxon>Metazoa</taxon>
        <taxon>Chordata</taxon>
        <taxon>Craniata</taxon>
        <taxon>Vertebrata</taxon>
        <taxon>Euteleostomi</taxon>
        <taxon>Actinopterygii</taxon>
        <taxon>Neopterygii</taxon>
        <taxon>Teleostei</taxon>
        <taxon>Ostariophysi</taxon>
        <taxon>Cypriniformes</taxon>
        <taxon>Cyprinidae</taxon>
        <taxon>Cyprininae</taxon>
        <taxon>Cyprinus</taxon>
    </lineage>
</organism>
<dbReference type="PROSITE" id="PS50222">
    <property type="entry name" value="EF_HAND_2"/>
    <property type="match status" value="1"/>
</dbReference>
<keyword evidence="2" id="KW-0518">Myosin</keyword>
<sequence length="94" mass="10189">MAKAVRVSPVIGCYFSITFCCPSITDFKEAFGLFDRVGDNKVAYNQVADIMRALGQNPTNKDVKKILGDPSADGKIFTKGMGIILNALQTLTDL</sequence>
<proteinExistence type="predicted"/>
<reference evidence="6" key="1">
    <citation type="submission" date="2025-08" db="UniProtKB">
        <authorList>
            <consortium name="Ensembl"/>
        </authorList>
    </citation>
    <scope>IDENTIFICATION</scope>
</reference>
<evidence type="ECO:0000256" key="2">
    <source>
        <dbReference type="ARBA" id="ARBA00023123"/>
    </source>
</evidence>
<evidence type="ECO:0000313" key="6">
    <source>
        <dbReference type="Ensembl" id="ENSCCRP00020076087.1"/>
    </source>
</evidence>
<keyword evidence="3" id="KW-0505">Motor protein</keyword>
<feature type="domain" description="EF-hand" evidence="5">
    <location>
        <begin position="22"/>
        <end position="57"/>
    </location>
</feature>
<keyword evidence="4" id="KW-0514">Muscle protein</keyword>
<dbReference type="SUPFAM" id="SSF47473">
    <property type="entry name" value="EF-hand"/>
    <property type="match status" value="1"/>
</dbReference>
<dbReference type="InterPro" id="IPR002048">
    <property type="entry name" value="EF_hand_dom"/>
</dbReference>
<evidence type="ECO:0000259" key="5">
    <source>
        <dbReference type="PROSITE" id="PS50222"/>
    </source>
</evidence>
<dbReference type="Gene3D" id="1.10.238.10">
    <property type="entry name" value="EF-hand"/>
    <property type="match status" value="1"/>
</dbReference>